<dbReference type="Proteomes" id="UP000294847">
    <property type="component" value="Chromosome 5"/>
</dbReference>
<proteinExistence type="predicted"/>
<sequence length="97" mass="10490">MDVPCHLRSASLTLANVQLSDSRSDCKEWFIHMVGNSAYESRIDGSLFSLRELRQGAADLGLDVLRKYLGSLGLLGARGADVTQLDATHAIQNGCPD</sequence>
<protein>
    <submittedName>
        <fullName evidence="1">Uncharacterized protein</fullName>
    </submittedName>
</protein>
<organism evidence="1 2">
    <name type="scientific">Pyricularia oryzae</name>
    <name type="common">Rice blast fungus</name>
    <name type="synonym">Magnaporthe oryzae</name>
    <dbReference type="NCBI Taxonomy" id="318829"/>
    <lineage>
        <taxon>Eukaryota</taxon>
        <taxon>Fungi</taxon>
        <taxon>Dikarya</taxon>
        <taxon>Ascomycota</taxon>
        <taxon>Pezizomycotina</taxon>
        <taxon>Sordariomycetes</taxon>
        <taxon>Sordariomycetidae</taxon>
        <taxon>Magnaporthales</taxon>
        <taxon>Pyriculariaceae</taxon>
        <taxon>Pyricularia</taxon>
    </lineage>
</organism>
<dbReference type="AlphaFoldDB" id="A0A4V1C7F3"/>
<evidence type="ECO:0000313" key="2">
    <source>
        <dbReference type="Proteomes" id="UP000294847"/>
    </source>
</evidence>
<dbReference type="EMBL" id="CP034208">
    <property type="protein sequence ID" value="QBZ63188.1"/>
    <property type="molecule type" value="Genomic_DNA"/>
</dbReference>
<gene>
    <name evidence="1" type="ORF">PoMZ_12085</name>
</gene>
<accession>A0A4V1C7F3</accession>
<name>A0A4V1C7F3_PYROR</name>
<reference evidence="1 2" key="1">
    <citation type="journal article" date="2019" name="Mol. Biol. Evol.">
        <title>Blast fungal genomes show frequent chromosomal changes, gene gains and losses, and effector gene turnover.</title>
        <authorList>
            <person name="Gomez Luciano L.B."/>
            <person name="Jason Tsai I."/>
            <person name="Chuma I."/>
            <person name="Tosa Y."/>
            <person name="Chen Y.H."/>
            <person name="Li J.Y."/>
            <person name="Li M.Y."/>
            <person name="Jade Lu M.Y."/>
            <person name="Nakayashiki H."/>
            <person name="Li W.H."/>
        </authorList>
    </citation>
    <scope>NUCLEOTIDE SEQUENCE [LARGE SCALE GENOMIC DNA]</scope>
    <source>
        <strain evidence="1">MZ5-1-6</strain>
    </source>
</reference>
<evidence type="ECO:0000313" key="1">
    <source>
        <dbReference type="EMBL" id="QBZ63188.1"/>
    </source>
</evidence>